<dbReference type="HOGENOM" id="CLU_1778707_0_0_1"/>
<accession>B8MK30</accession>
<organism evidence="1 2">
    <name type="scientific">Talaromyces stipitatus (strain ATCC 10500 / CBS 375.48 / QM 6759 / NRRL 1006)</name>
    <name type="common">Penicillium stipitatum</name>
    <dbReference type="NCBI Taxonomy" id="441959"/>
    <lineage>
        <taxon>Eukaryota</taxon>
        <taxon>Fungi</taxon>
        <taxon>Dikarya</taxon>
        <taxon>Ascomycota</taxon>
        <taxon>Pezizomycotina</taxon>
        <taxon>Eurotiomycetes</taxon>
        <taxon>Eurotiomycetidae</taxon>
        <taxon>Eurotiales</taxon>
        <taxon>Trichocomaceae</taxon>
        <taxon>Talaromyces</taxon>
        <taxon>Talaromyces sect. Talaromyces</taxon>
    </lineage>
</organism>
<evidence type="ECO:0000313" key="2">
    <source>
        <dbReference type="Proteomes" id="UP000001745"/>
    </source>
</evidence>
<dbReference type="PhylomeDB" id="B8MK30"/>
<evidence type="ECO:0000313" key="1">
    <source>
        <dbReference type="EMBL" id="EED14847.1"/>
    </source>
</evidence>
<dbReference type="OrthoDB" id="4406347at2759"/>
<dbReference type="Proteomes" id="UP000001745">
    <property type="component" value="Unassembled WGS sequence"/>
</dbReference>
<protein>
    <submittedName>
        <fullName evidence="1">Uncharacterized protein</fullName>
    </submittedName>
</protein>
<dbReference type="GeneID" id="8104964"/>
<sequence>MKSKAKWPVVVLEVGISETTEKLYDDVEQWLKGSSGQTKSVILVDVQKKGRQDTSTDKWELSKVDFLKSSHDSLSNHTFQWYRSRKIRDEDKQCILNEVAFLPGKLIDLTNIQDAPLRLDYLMPDGSDFDTIVSLKSSGAHATRWP</sequence>
<dbReference type="EMBL" id="EQ962657">
    <property type="protein sequence ID" value="EED14847.1"/>
    <property type="molecule type" value="Genomic_DNA"/>
</dbReference>
<reference evidence="2" key="1">
    <citation type="journal article" date="2015" name="Genome Announc.">
        <title>Genome sequence of the AIDS-associated pathogen Penicillium marneffei (ATCC18224) and its near taxonomic relative Talaromyces stipitatus (ATCC10500).</title>
        <authorList>
            <person name="Nierman W.C."/>
            <person name="Fedorova-Abrams N.D."/>
            <person name="Andrianopoulos A."/>
        </authorList>
    </citation>
    <scope>NUCLEOTIDE SEQUENCE [LARGE SCALE GENOMIC DNA]</scope>
    <source>
        <strain evidence="2">ATCC 10500 / CBS 375.48 / QM 6759 / NRRL 1006</strain>
    </source>
</reference>
<gene>
    <name evidence="1" type="ORF">TSTA_043220</name>
</gene>
<name>B8MK30_TALSN</name>
<proteinExistence type="predicted"/>
<keyword evidence="2" id="KW-1185">Reference proteome</keyword>
<dbReference type="AlphaFoldDB" id="B8MK30"/>
<dbReference type="InParanoid" id="B8MK30"/>
<dbReference type="VEuPathDB" id="FungiDB:TSTA_043220"/>
<dbReference type="RefSeq" id="XP_002484800.1">
    <property type="nucleotide sequence ID" value="XM_002484755.1"/>
</dbReference>